<dbReference type="PANTHER" id="PTHR31719:SF94">
    <property type="entry name" value="PROTEIN ATAF2"/>
    <property type="match status" value="1"/>
</dbReference>
<reference evidence="6 7" key="1">
    <citation type="submission" date="2024-01" db="EMBL/GenBank/DDBJ databases">
        <title>Genome assemblies of Stephania.</title>
        <authorList>
            <person name="Yang L."/>
        </authorList>
    </citation>
    <scope>NUCLEOTIDE SEQUENCE [LARGE SCALE GENOMIC DNA]</scope>
    <source>
        <strain evidence="6">QJT</strain>
        <tissue evidence="6">Leaf</tissue>
    </source>
</reference>
<keyword evidence="3" id="KW-0804">Transcription</keyword>
<proteinExistence type="predicted"/>
<dbReference type="EMBL" id="JBBNAE010000007">
    <property type="protein sequence ID" value="KAK9109473.1"/>
    <property type="molecule type" value="Genomic_DNA"/>
</dbReference>
<feature type="domain" description="NAC" evidence="5">
    <location>
        <begin position="17"/>
        <end position="166"/>
    </location>
</feature>
<dbReference type="Gene3D" id="2.170.150.80">
    <property type="entry name" value="NAC domain"/>
    <property type="match status" value="1"/>
</dbReference>
<name>A0AAP0I6H5_9MAGN</name>
<gene>
    <name evidence="6" type="ORF">Sjap_017533</name>
</gene>
<dbReference type="GO" id="GO:0006355">
    <property type="term" value="P:regulation of DNA-templated transcription"/>
    <property type="evidence" value="ECO:0007669"/>
    <property type="project" value="InterPro"/>
</dbReference>
<dbReference type="PANTHER" id="PTHR31719">
    <property type="entry name" value="NAC TRANSCRIPTION FACTOR 56"/>
    <property type="match status" value="1"/>
</dbReference>
<evidence type="ECO:0000256" key="3">
    <source>
        <dbReference type="ARBA" id="ARBA00023163"/>
    </source>
</evidence>
<keyword evidence="7" id="KW-1185">Reference proteome</keyword>
<dbReference type="GO" id="GO:0003677">
    <property type="term" value="F:DNA binding"/>
    <property type="evidence" value="ECO:0007669"/>
    <property type="project" value="UniProtKB-KW"/>
</dbReference>
<keyword evidence="4" id="KW-0539">Nucleus</keyword>
<evidence type="ECO:0000313" key="7">
    <source>
        <dbReference type="Proteomes" id="UP001417504"/>
    </source>
</evidence>
<accession>A0AAP0I6H5</accession>
<keyword evidence="1" id="KW-0805">Transcription regulation</keyword>
<keyword evidence="2" id="KW-0238">DNA-binding</keyword>
<evidence type="ECO:0000256" key="4">
    <source>
        <dbReference type="ARBA" id="ARBA00023242"/>
    </source>
</evidence>
<dbReference type="Pfam" id="PF02365">
    <property type="entry name" value="NAM"/>
    <property type="match status" value="1"/>
</dbReference>
<sequence>MALCSVLGGSGSSDVLFRRGYVFAPTDLELLHHFLLPKTQNPGIQFEEIHDLADSIINYLPDILTSFYERKRAKEWYFFSPRIKKHKNSSRSNRCIVDRVDLWRASTGEQDVVGYDGQFLGNKAVLNFFEAKNLKTDWIMQEYILAPQYHSHGKFEDYALCKIYKKGDKANTSTKTNTTSTVLVDHHQFEEENKFDVGAQEGAVNCNNVPYLPSYSCGDVNGVGHEEAALVPPMNNITAHEQYINVDQYYVQGGTMNEAAMVLPAALPYYSCGDVDGDQQSITVPAGAAQEVTASMINNLQDQPLLPFIATNSAIIDADMCAVNSGGTTSCFDDHENIEIDSLLLDIDCDIDNEEFMAIMEAAYNNPDTEPNAGAEVETIEVADEDQPYTDIMRDEQNDIFAELQPLSPLKNTYHFTEWPDDDYIPDFSQDLAYDLCLDTCV</sequence>
<dbReference type="PROSITE" id="PS51005">
    <property type="entry name" value="NAC"/>
    <property type="match status" value="1"/>
</dbReference>
<organism evidence="6 7">
    <name type="scientific">Stephania japonica</name>
    <dbReference type="NCBI Taxonomy" id="461633"/>
    <lineage>
        <taxon>Eukaryota</taxon>
        <taxon>Viridiplantae</taxon>
        <taxon>Streptophyta</taxon>
        <taxon>Embryophyta</taxon>
        <taxon>Tracheophyta</taxon>
        <taxon>Spermatophyta</taxon>
        <taxon>Magnoliopsida</taxon>
        <taxon>Ranunculales</taxon>
        <taxon>Menispermaceae</taxon>
        <taxon>Menispermoideae</taxon>
        <taxon>Cissampelideae</taxon>
        <taxon>Stephania</taxon>
    </lineage>
</organism>
<dbReference type="Proteomes" id="UP001417504">
    <property type="component" value="Unassembled WGS sequence"/>
</dbReference>
<dbReference type="InterPro" id="IPR036093">
    <property type="entry name" value="NAC_dom_sf"/>
</dbReference>
<comment type="caution">
    <text evidence="6">The sequence shown here is derived from an EMBL/GenBank/DDBJ whole genome shotgun (WGS) entry which is preliminary data.</text>
</comment>
<evidence type="ECO:0000256" key="1">
    <source>
        <dbReference type="ARBA" id="ARBA00023015"/>
    </source>
</evidence>
<dbReference type="AlphaFoldDB" id="A0AAP0I6H5"/>
<dbReference type="InterPro" id="IPR003441">
    <property type="entry name" value="NAC-dom"/>
</dbReference>
<evidence type="ECO:0000259" key="5">
    <source>
        <dbReference type="PROSITE" id="PS51005"/>
    </source>
</evidence>
<evidence type="ECO:0000256" key="2">
    <source>
        <dbReference type="ARBA" id="ARBA00023125"/>
    </source>
</evidence>
<protein>
    <recommendedName>
        <fullName evidence="5">NAC domain-containing protein</fullName>
    </recommendedName>
</protein>
<evidence type="ECO:0000313" key="6">
    <source>
        <dbReference type="EMBL" id="KAK9109473.1"/>
    </source>
</evidence>
<dbReference type="SUPFAM" id="SSF101941">
    <property type="entry name" value="NAC domain"/>
    <property type="match status" value="1"/>
</dbReference>